<organism evidence="2 3">
    <name type="scientific">Treponema saccharophilum DSM 2985</name>
    <dbReference type="NCBI Taxonomy" id="907348"/>
    <lineage>
        <taxon>Bacteria</taxon>
        <taxon>Pseudomonadati</taxon>
        <taxon>Spirochaetota</taxon>
        <taxon>Spirochaetia</taxon>
        <taxon>Spirochaetales</taxon>
        <taxon>Treponemataceae</taxon>
        <taxon>Treponema</taxon>
    </lineage>
</organism>
<dbReference type="eggNOG" id="ENOG503335B">
    <property type="taxonomic scope" value="Bacteria"/>
</dbReference>
<keyword evidence="1" id="KW-1133">Transmembrane helix</keyword>
<feature type="transmembrane region" description="Helical" evidence="1">
    <location>
        <begin position="6"/>
        <end position="25"/>
    </location>
</feature>
<dbReference type="EMBL" id="AGRW01000034">
    <property type="protein sequence ID" value="EIC02708.1"/>
    <property type="molecule type" value="Genomic_DNA"/>
</dbReference>
<keyword evidence="1" id="KW-0812">Transmembrane</keyword>
<dbReference type="Pfam" id="PF10066">
    <property type="entry name" value="DUF2304"/>
    <property type="match status" value="1"/>
</dbReference>
<sequence length="116" mass="12775">MISINLRILLIIVSVIISVISLKLIRKGSLSVKYALFWLSAALILLLVGLIPNQIGLLTKFVGFEATSNFVTGVLLLILLAICLMLTLVVSKLRKSITLLVQELSMLKKVVDDEKK</sequence>
<dbReference type="InterPro" id="IPR019277">
    <property type="entry name" value="DUF2304"/>
</dbReference>
<comment type="caution">
    <text evidence="2">The sequence shown here is derived from an EMBL/GenBank/DDBJ whole genome shotgun (WGS) entry which is preliminary data.</text>
</comment>
<dbReference type="AlphaFoldDB" id="H7EI29"/>
<name>H7EI29_9SPIR</name>
<evidence type="ECO:0000256" key="1">
    <source>
        <dbReference type="SAM" id="Phobius"/>
    </source>
</evidence>
<protein>
    <recommendedName>
        <fullName evidence="4">DUF2304 domain-containing protein</fullName>
    </recommendedName>
</protein>
<evidence type="ECO:0000313" key="2">
    <source>
        <dbReference type="EMBL" id="EIC02708.1"/>
    </source>
</evidence>
<proteinExistence type="predicted"/>
<keyword evidence="1" id="KW-0472">Membrane</keyword>
<feature type="transmembrane region" description="Helical" evidence="1">
    <location>
        <begin position="37"/>
        <end position="58"/>
    </location>
</feature>
<dbReference type="RefSeq" id="WP_002702472.1">
    <property type="nucleotide sequence ID" value="NZ_AGRW01000034.1"/>
</dbReference>
<keyword evidence="3" id="KW-1185">Reference proteome</keyword>
<dbReference type="Proteomes" id="UP000003571">
    <property type="component" value="Unassembled WGS sequence"/>
</dbReference>
<reference evidence="2 3" key="1">
    <citation type="submission" date="2011-09" db="EMBL/GenBank/DDBJ databases">
        <title>The draft genome of Treponema saccharophilum DSM 2985.</title>
        <authorList>
            <consortium name="US DOE Joint Genome Institute (JGI-PGF)"/>
            <person name="Lucas S."/>
            <person name="Copeland A."/>
            <person name="Lapidus A."/>
            <person name="Glavina del Rio T."/>
            <person name="Dalin E."/>
            <person name="Tice H."/>
            <person name="Bruce D."/>
            <person name="Goodwin L."/>
            <person name="Pitluck S."/>
            <person name="Peters L."/>
            <person name="Kyrpides N."/>
            <person name="Mavromatis K."/>
            <person name="Ivanova N."/>
            <person name="Markowitz V."/>
            <person name="Cheng J.-F."/>
            <person name="Hugenholtz P."/>
            <person name="Woyke T."/>
            <person name="Wu D."/>
            <person name="Gronow S."/>
            <person name="Wellnitz S."/>
            <person name="Brambilla E."/>
            <person name="Klenk H.-P."/>
            <person name="Eisen J.A."/>
        </authorList>
    </citation>
    <scope>NUCLEOTIDE SEQUENCE [LARGE SCALE GENOMIC DNA]</scope>
    <source>
        <strain evidence="2 3">DSM 2985</strain>
    </source>
</reference>
<evidence type="ECO:0008006" key="4">
    <source>
        <dbReference type="Google" id="ProtNLM"/>
    </source>
</evidence>
<gene>
    <name evidence="2" type="ORF">TresaDRAFT_2203</name>
</gene>
<dbReference type="STRING" id="907348.TresaDRAFT_2203"/>
<evidence type="ECO:0000313" key="3">
    <source>
        <dbReference type="Proteomes" id="UP000003571"/>
    </source>
</evidence>
<accession>H7EI29</accession>
<feature type="transmembrane region" description="Helical" evidence="1">
    <location>
        <begin position="70"/>
        <end position="90"/>
    </location>
</feature>